<keyword evidence="2" id="KW-0863">Zinc-finger</keyword>
<dbReference type="GO" id="GO:0061630">
    <property type="term" value="F:ubiquitin protein ligase activity"/>
    <property type="evidence" value="ECO:0007669"/>
    <property type="project" value="TreeGrafter"/>
</dbReference>
<keyword evidence="3" id="KW-0862">Zinc</keyword>
<evidence type="ECO:0000256" key="3">
    <source>
        <dbReference type="ARBA" id="ARBA00022833"/>
    </source>
</evidence>
<dbReference type="GO" id="GO:0008270">
    <property type="term" value="F:zinc ion binding"/>
    <property type="evidence" value="ECO:0007669"/>
    <property type="project" value="UniProtKB-KW"/>
</dbReference>
<dbReference type="InterPro" id="IPR013083">
    <property type="entry name" value="Znf_RING/FYVE/PHD"/>
</dbReference>
<reference evidence="5" key="1">
    <citation type="journal article" date="2020" name="Nature">
        <title>Giant virus diversity and host interactions through global metagenomics.</title>
        <authorList>
            <person name="Schulz F."/>
            <person name="Roux S."/>
            <person name="Paez-Espino D."/>
            <person name="Jungbluth S."/>
            <person name="Walsh D.A."/>
            <person name="Denef V.J."/>
            <person name="McMahon K.D."/>
            <person name="Konstantinidis K.T."/>
            <person name="Eloe-Fadrosh E.A."/>
            <person name="Kyrpides N.C."/>
            <person name="Woyke T."/>
        </authorList>
    </citation>
    <scope>NUCLEOTIDE SEQUENCE</scope>
    <source>
        <strain evidence="5">GVMAG-M-3300020169-51</strain>
    </source>
</reference>
<organism evidence="5">
    <name type="scientific">viral metagenome</name>
    <dbReference type="NCBI Taxonomy" id="1070528"/>
    <lineage>
        <taxon>unclassified sequences</taxon>
        <taxon>metagenomes</taxon>
        <taxon>organismal metagenomes</taxon>
    </lineage>
</organism>
<accession>A0A6C0C0T0</accession>
<dbReference type="Gene3D" id="3.30.40.10">
    <property type="entry name" value="Zinc/RING finger domain, C3HC4 (zinc finger)"/>
    <property type="match status" value="1"/>
</dbReference>
<protein>
    <recommendedName>
        <fullName evidence="4">RING-type domain-containing protein</fullName>
    </recommendedName>
</protein>
<dbReference type="PROSITE" id="PS50089">
    <property type="entry name" value="ZF_RING_2"/>
    <property type="match status" value="1"/>
</dbReference>
<dbReference type="Pfam" id="PF13639">
    <property type="entry name" value="zf-RING_2"/>
    <property type="match status" value="1"/>
</dbReference>
<name>A0A6C0C0T0_9ZZZZ</name>
<dbReference type="InterPro" id="IPR001841">
    <property type="entry name" value="Znf_RING"/>
</dbReference>
<keyword evidence="1" id="KW-0479">Metal-binding</keyword>
<evidence type="ECO:0000256" key="2">
    <source>
        <dbReference type="ARBA" id="ARBA00022771"/>
    </source>
</evidence>
<dbReference type="SMART" id="SM00184">
    <property type="entry name" value="RING"/>
    <property type="match status" value="1"/>
</dbReference>
<dbReference type="AlphaFoldDB" id="A0A6C0C0T0"/>
<dbReference type="GO" id="GO:0016567">
    <property type="term" value="P:protein ubiquitination"/>
    <property type="evidence" value="ECO:0007669"/>
    <property type="project" value="TreeGrafter"/>
</dbReference>
<dbReference type="PANTHER" id="PTHR45969">
    <property type="entry name" value="RING ZINC FINGER PROTEIN-RELATED"/>
    <property type="match status" value="1"/>
</dbReference>
<dbReference type="EMBL" id="MN739294">
    <property type="protein sequence ID" value="QHS97384.1"/>
    <property type="molecule type" value="Genomic_DNA"/>
</dbReference>
<feature type="domain" description="RING-type" evidence="4">
    <location>
        <begin position="78"/>
        <end position="122"/>
    </location>
</feature>
<dbReference type="SUPFAM" id="SSF57850">
    <property type="entry name" value="RING/U-box"/>
    <property type="match status" value="1"/>
</dbReference>
<dbReference type="PANTHER" id="PTHR45969:SF69">
    <property type="entry name" value="FINGER DOMAIN PROTEIN, PUTATIVE (AFU_ORTHOLOGUE AFUA_3G12190)-RELATED"/>
    <property type="match status" value="1"/>
</dbReference>
<evidence type="ECO:0000256" key="1">
    <source>
        <dbReference type="ARBA" id="ARBA00022723"/>
    </source>
</evidence>
<evidence type="ECO:0000259" key="4">
    <source>
        <dbReference type="PROSITE" id="PS50089"/>
    </source>
</evidence>
<evidence type="ECO:0000313" key="5">
    <source>
        <dbReference type="EMBL" id="QHS97384.1"/>
    </source>
</evidence>
<dbReference type="CDD" id="cd16448">
    <property type="entry name" value="RING-H2"/>
    <property type="match status" value="1"/>
</dbReference>
<proteinExistence type="predicted"/>
<sequence length="376" mass="44322">MNDHNLLSRNFFKEKLDRIKRWVGDNIHYNSIYKGKIPFTNIEIYTDEIKYEPYKCFCYHFSGITLNIKKHFNDEEICGICLKKWDLRNNDVIKLSCNHYFHKECVLEWFSNDCSNSCPICRCPHDSCFTAERELALNTLNGEFYKDMAKSNQIISVNNNKDALLAVVTHILPFSVNSIKRINISSLFAKEFTITSVISEHLFNKLKTMYNVRSERDDPAFYLTSDNDVYMSDKYIKLPISFPFIYYKNSLTTNNCFIYKYGKTPKIIVKFKIINFIQEDLLLLSNYDLSKNCIYPVETHKGFQKDSSGNEMLDKPVPNYNVRKYSLMKVENYVKEEYLIPYAYIVNSEFDILLTGEKSSRHEHNLIYLNDENCIT</sequence>